<reference evidence="1 2" key="1">
    <citation type="submission" date="2018-06" db="EMBL/GenBank/DDBJ databases">
        <authorList>
            <consortium name="Pathogen Informatics"/>
            <person name="Doyle S."/>
        </authorList>
    </citation>
    <scope>NUCLEOTIDE SEQUENCE [LARGE SCALE GENOMIC DNA]</scope>
    <source>
        <strain evidence="1 2">NCTC12475</strain>
    </source>
</reference>
<gene>
    <name evidence="1" type="ORF">NCTC12475_00375</name>
</gene>
<dbReference type="GeneID" id="93090818"/>
<name>A0A381DHW2_9BACT</name>
<dbReference type="InterPro" id="IPR038483">
    <property type="entry name" value="YcfL-like_sf"/>
</dbReference>
<keyword evidence="1" id="KW-0449">Lipoprotein</keyword>
<protein>
    <submittedName>
        <fullName evidence="1">Lipoprotein</fullName>
    </submittedName>
</protein>
<dbReference type="Pfam" id="PF07233">
    <property type="entry name" value="DUF1425"/>
    <property type="match status" value="1"/>
</dbReference>
<accession>A0A381DHW2</accession>
<dbReference type="Gene3D" id="2.60.40.3230">
    <property type="match status" value="1"/>
</dbReference>
<dbReference type="InterPro" id="IPR010824">
    <property type="entry name" value="DUF1425"/>
</dbReference>
<proteinExistence type="predicted"/>
<dbReference type="STRING" id="32024.GCA_000788295_00365"/>
<dbReference type="PROSITE" id="PS51257">
    <property type="entry name" value="PROKAR_LIPOPROTEIN"/>
    <property type="match status" value="1"/>
</dbReference>
<dbReference type="RefSeq" id="WP_089182636.1">
    <property type="nucleotide sequence ID" value="NZ_CP043427.1"/>
</dbReference>
<dbReference type="Proteomes" id="UP000254920">
    <property type="component" value="Unassembled WGS sequence"/>
</dbReference>
<dbReference type="AlphaFoldDB" id="A0A381DHW2"/>
<evidence type="ECO:0000313" key="1">
    <source>
        <dbReference type="EMBL" id="SUX10147.1"/>
    </source>
</evidence>
<evidence type="ECO:0000313" key="2">
    <source>
        <dbReference type="Proteomes" id="UP000254920"/>
    </source>
</evidence>
<dbReference type="EMBL" id="UFVD01000001">
    <property type="protein sequence ID" value="SUX10147.1"/>
    <property type="molecule type" value="Genomic_DNA"/>
</dbReference>
<sequence>MKKIIFTLLISLLFCGCSFFTDTQKELLENKIVVLSDNFYDDFKLINTAHKLRDDGLTEIEVIFVNMADKNIKIAYKIDWFDKDNFLVDILMSKWEIVNVESMKNLVIRGVSPSTKAINYQVRIMYPKNDDIK</sequence>
<keyword evidence="2" id="KW-1185">Reference proteome</keyword>
<dbReference type="CDD" id="cd09030">
    <property type="entry name" value="DUF1425"/>
    <property type="match status" value="1"/>
</dbReference>
<organism evidence="1 2">
    <name type="scientific">Campylobacter sputorum subsp. sputorum</name>
    <dbReference type="NCBI Taxonomy" id="32024"/>
    <lineage>
        <taxon>Bacteria</taxon>
        <taxon>Pseudomonadati</taxon>
        <taxon>Campylobacterota</taxon>
        <taxon>Epsilonproteobacteria</taxon>
        <taxon>Campylobacterales</taxon>
        <taxon>Campylobacteraceae</taxon>
        <taxon>Campylobacter</taxon>
    </lineage>
</organism>
<dbReference type="OrthoDB" id="5363081at2"/>